<dbReference type="InterPro" id="IPR019587">
    <property type="entry name" value="Polyketide_cyclase/dehydratase"/>
</dbReference>
<evidence type="ECO:0000313" key="1">
    <source>
        <dbReference type="EMBL" id="MFE3847420.1"/>
    </source>
</evidence>
<dbReference type="Pfam" id="PF10604">
    <property type="entry name" value="Polyketide_cyc2"/>
    <property type="match status" value="1"/>
</dbReference>
<dbReference type="EMBL" id="JBHZQA010000003">
    <property type="protein sequence ID" value="MFE3847420.1"/>
    <property type="molecule type" value="Genomic_DNA"/>
</dbReference>
<proteinExistence type="predicted"/>
<dbReference type="InterPro" id="IPR011256">
    <property type="entry name" value="Reg_factor_effector_dom_sf"/>
</dbReference>
<dbReference type="Proteomes" id="UP001600039">
    <property type="component" value="Unassembled WGS sequence"/>
</dbReference>
<dbReference type="Gene3D" id="3.30.530.20">
    <property type="match status" value="1"/>
</dbReference>
<dbReference type="RefSeq" id="WP_379857247.1">
    <property type="nucleotide sequence ID" value="NZ_JBHZQA010000003.1"/>
</dbReference>
<reference evidence="1 2" key="1">
    <citation type="submission" date="2024-06" db="EMBL/GenBank/DDBJ databases">
        <title>Flavobacterium spp. isolated from glacier.</title>
        <authorList>
            <person name="Han D."/>
        </authorList>
    </citation>
    <scope>NUCLEOTIDE SEQUENCE [LARGE SCALE GENOMIC DNA]</scope>
    <source>
        <strain evidence="1 2">LB3P45</strain>
    </source>
</reference>
<keyword evidence="2" id="KW-1185">Reference proteome</keyword>
<dbReference type="Gene3D" id="3.20.80.10">
    <property type="entry name" value="Regulatory factor, effector binding domain"/>
    <property type="match status" value="1"/>
</dbReference>
<name>A0ABW6HKN8_9FLAO</name>
<dbReference type="SUPFAM" id="SSF55961">
    <property type="entry name" value="Bet v1-like"/>
    <property type="match status" value="1"/>
</dbReference>
<comment type="caution">
    <text evidence="1">The sequence shown here is derived from an EMBL/GenBank/DDBJ whole genome shotgun (WGS) entry which is preliminary data.</text>
</comment>
<protein>
    <submittedName>
        <fullName evidence="1">SRPBCC family protein</fullName>
    </submittedName>
</protein>
<dbReference type="CDD" id="cd07818">
    <property type="entry name" value="SRPBCC_1"/>
    <property type="match status" value="1"/>
</dbReference>
<dbReference type="InterPro" id="IPR023393">
    <property type="entry name" value="START-like_dom_sf"/>
</dbReference>
<accession>A0ABW6HKN8</accession>
<dbReference type="SUPFAM" id="SSF55136">
    <property type="entry name" value="Probable bacterial effector-binding domain"/>
    <property type="match status" value="1"/>
</dbReference>
<gene>
    <name evidence="1" type="ORF">ACFX5D_05515</name>
</gene>
<evidence type="ECO:0000313" key="2">
    <source>
        <dbReference type="Proteomes" id="UP001600039"/>
    </source>
</evidence>
<sequence>MKILKYLFLLVLLSLVALSIFVATQKGDYKVERSKVINSPKAAVYNYVNDYKNWANFGSWIAQDLEMKIYYPQNTVGKGASYSWQGKEGNGNMKTIFVKENDSITQKMNYQGTTSNVFWSFKDTLGGTKVTWKTTGKMSFLFKIYTAFTGGVDKVIGGIYEKSLANLDKTLDYEINTYSIKVDGLVKMPETFYLHQTFTSEISKVIKNFRIVTPKIITFCKKNNLPLAGKPFVIYHTYDLVNGLTRISICVPIKNQIYTSAGSDLLTGKLEAYEAIKTTLTGDYSHLTKTLDKGKAYSNAKQIFADPSLSHIEVYITSKTEKESPSKWVTEIYYPTKPKLVVNKINVITKKVETVPTITEVLTPDTEVSAPKAKTNVTVTKTKSDVIVPKAKKEAVVPKAKKTAPPVKEVEIPSEF</sequence>
<organism evidence="1 2">
    <name type="scientific">Flavobacterium fructosi</name>
    <dbReference type="NCBI Taxonomy" id="3230416"/>
    <lineage>
        <taxon>Bacteria</taxon>
        <taxon>Pseudomonadati</taxon>
        <taxon>Bacteroidota</taxon>
        <taxon>Flavobacteriia</taxon>
        <taxon>Flavobacteriales</taxon>
        <taxon>Flavobacteriaceae</taxon>
        <taxon>Flavobacterium</taxon>
    </lineage>
</organism>